<feature type="coiled-coil region" evidence="1">
    <location>
        <begin position="619"/>
        <end position="671"/>
    </location>
</feature>
<gene>
    <name evidence="3" type="ORF">TWF694_003417</name>
</gene>
<accession>A0AAV9WZD3</accession>
<comment type="caution">
    <text evidence="3">The sequence shown here is derived from an EMBL/GenBank/DDBJ whole genome shotgun (WGS) entry which is preliminary data.</text>
</comment>
<evidence type="ECO:0000256" key="1">
    <source>
        <dbReference type="SAM" id="Coils"/>
    </source>
</evidence>
<feature type="region of interest" description="Disordered" evidence="2">
    <location>
        <begin position="235"/>
        <end position="277"/>
    </location>
</feature>
<dbReference type="Proteomes" id="UP001365542">
    <property type="component" value="Unassembled WGS sequence"/>
</dbReference>
<evidence type="ECO:0000313" key="4">
    <source>
        <dbReference type="Proteomes" id="UP001365542"/>
    </source>
</evidence>
<keyword evidence="1" id="KW-0175">Coiled coil</keyword>
<keyword evidence="4" id="KW-1185">Reference proteome</keyword>
<evidence type="ECO:0000256" key="2">
    <source>
        <dbReference type="SAM" id="MobiDB-lite"/>
    </source>
</evidence>
<feature type="compositionally biased region" description="Low complexity" evidence="2">
    <location>
        <begin position="347"/>
        <end position="363"/>
    </location>
</feature>
<proteinExistence type="predicted"/>
<evidence type="ECO:0008006" key="5">
    <source>
        <dbReference type="Google" id="ProtNLM"/>
    </source>
</evidence>
<feature type="compositionally biased region" description="Basic and acidic residues" evidence="2">
    <location>
        <begin position="103"/>
        <end position="114"/>
    </location>
</feature>
<feature type="compositionally biased region" description="Basic residues" evidence="2">
    <location>
        <begin position="255"/>
        <end position="271"/>
    </location>
</feature>
<sequence>MSSRKSNPNLNFNLEPLLLSEFSHIINDKQFNHGAPGSCSRRLHKAFESPFLANSIREFCTRRDCSEQMVRSTISKIINTRFSGDNLPSNQANMLTERMRHLDSFGQTRSRDKENFDDEEETSEQLQVSLQGASSKPLLPPGLQEDDGDDDLHHSDGDLEPGEIRLAEITGSNAGSSLWIKPASLQLASFDGTGDKITQCDFAQGKDFITLSTLADNSTPTLKAKAVKSKVSNDEVQKAAVPSRKKQELEENLSRRKAYRRRRKLSNRIKQQKQQAKLEYDKQAAKLTTANTLQQVHHEQLLPSKGPVEQKHAIQNQAGKHIPNQDQVRQNQPGPSQPKQNQTGENQPQLVQPKQTQPKQTLPKQEDPNHGQFKPSPAPFVINISVPPKRPGSVFDPPKSRGHGIAPPSQETTFSSTVSQSSQTRQSHNYPIGPPPPPPLLVPSTAAMGYVSGSSVSSSSRTVTALNPTAPPYPYQDASISGVVAEKLMTQLPTCPISQLCLPYPNQLEIFTETQRILEHVCFDFVRNHMPRKILEPQFSHAEKAELPMWIRLIRQEGSFIPYHAFDPTAYGNDLPVWEWFHQRSDYLCKLRHAAVHRWNTPSVQIESYLQLSIQFAGLLKDTERSNQLQKVLNQLQEATKQIEMKGMTRRTRLHAELEDIERRRRSLNDLEILAFNTALEDTKLVAENVKVDLRWLKEKREVKKCASLGESDVSMDTTVTDDEDRGRILYSGQVVP</sequence>
<reference evidence="3 4" key="1">
    <citation type="submission" date="2019-10" db="EMBL/GenBank/DDBJ databases">
        <authorList>
            <person name="Palmer J.M."/>
        </authorList>
    </citation>
    <scope>NUCLEOTIDE SEQUENCE [LARGE SCALE GENOMIC DNA]</scope>
    <source>
        <strain evidence="3 4">TWF694</strain>
    </source>
</reference>
<feature type="compositionally biased region" description="Polar residues" evidence="2">
    <location>
        <begin position="319"/>
        <end position="346"/>
    </location>
</feature>
<protein>
    <recommendedName>
        <fullName evidence="5">BZIP domain-containing protein</fullName>
    </recommendedName>
</protein>
<name>A0AAV9WZD3_9PEZI</name>
<organism evidence="3 4">
    <name type="scientific">Orbilia ellipsospora</name>
    <dbReference type="NCBI Taxonomy" id="2528407"/>
    <lineage>
        <taxon>Eukaryota</taxon>
        <taxon>Fungi</taxon>
        <taxon>Dikarya</taxon>
        <taxon>Ascomycota</taxon>
        <taxon>Pezizomycotina</taxon>
        <taxon>Orbiliomycetes</taxon>
        <taxon>Orbiliales</taxon>
        <taxon>Orbiliaceae</taxon>
        <taxon>Orbilia</taxon>
    </lineage>
</organism>
<feature type="compositionally biased region" description="Low complexity" evidence="2">
    <location>
        <begin position="409"/>
        <end position="427"/>
    </location>
</feature>
<feature type="compositionally biased region" description="Polar residues" evidence="2">
    <location>
        <begin position="124"/>
        <end position="134"/>
    </location>
</feature>
<feature type="compositionally biased region" description="Pro residues" evidence="2">
    <location>
        <begin position="432"/>
        <end position="441"/>
    </location>
</feature>
<feature type="region of interest" description="Disordered" evidence="2">
    <location>
        <begin position="103"/>
        <end position="159"/>
    </location>
</feature>
<dbReference type="EMBL" id="JAVHJO010000013">
    <property type="protein sequence ID" value="KAK6530043.1"/>
    <property type="molecule type" value="Genomic_DNA"/>
</dbReference>
<evidence type="ECO:0000313" key="3">
    <source>
        <dbReference type="EMBL" id="KAK6530043.1"/>
    </source>
</evidence>
<feature type="compositionally biased region" description="Basic and acidic residues" evidence="2">
    <location>
        <begin position="245"/>
        <end position="254"/>
    </location>
</feature>
<dbReference type="AlphaFoldDB" id="A0AAV9WZD3"/>
<feature type="region of interest" description="Disordered" evidence="2">
    <location>
        <begin position="319"/>
        <end position="446"/>
    </location>
</feature>